<accession>A0ABU3P2W0</accession>
<dbReference type="SUPFAM" id="SSF54862">
    <property type="entry name" value="4Fe-4S ferredoxins"/>
    <property type="match status" value="1"/>
</dbReference>
<evidence type="ECO:0000259" key="5">
    <source>
        <dbReference type="PROSITE" id="PS51379"/>
    </source>
</evidence>
<dbReference type="InterPro" id="IPR011894">
    <property type="entry name" value="PorC_KorC"/>
</dbReference>
<feature type="domain" description="4Fe-4S ferredoxin-type" evidence="5">
    <location>
        <begin position="233"/>
        <end position="262"/>
    </location>
</feature>
<keyword evidence="7" id="KW-1185">Reference proteome</keyword>
<dbReference type="PROSITE" id="PS00198">
    <property type="entry name" value="4FE4S_FER_1"/>
    <property type="match status" value="1"/>
</dbReference>
<evidence type="ECO:0000313" key="7">
    <source>
        <dbReference type="Proteomes" id="UP001254848"/>
    </source>
</evidence>
<dbReference type="InterPro" id="IPR002869">
    <property type="entry name" value="Pyrv_flavodox_OxRed_cen"/>
</dbReference>
<dbReference type="Pfam" id="PF01558">
    <property type="entry name" value="POR"/>
    <property type="match status" value="1"/>
</dbReference>
<evidence type="ECO:0000256" key="1">
    <source>
        <dbReference type="ARBA" id="ARBA00022723"/>
    </source>
</evidence>
<dbReference type="InterPro" id="IPR017900">
    <property type="entry name" value="4Fe4S_Fe_S_CS"/>
</dbReference>
<dbReference type="Gene3D" id="3.30.70.20">
    <property type="match status" value="1"/>
</dbReference>
<name>A0ABU3P2W0_9FIRM</name>
<dbReference type="EMBL" id="JAUOZS010000001">
    <property type="protein sequence ID" value="MDT8903382.1"/>
    <property type="molecule type" value="Genomic_DNA"/>
</dbReference>
<dbReference type="InterPro" id="IPR017896">
    <property type="entry name" value="4Fe4S_Fe-S-bd"/>
</dbReference>
<proteinExistence type="predicted"/>
<dbReference type="InterPro" id="IPR011898">
    <property type="entry name" value="PorD_KorD"/>
</dbReference>
<evidence type="ECO:0000256" key="4">
    <source>
        <dbReference type="ARBA" id="ARBA00023014"/>
    </source>
</evidence>
<dbReference type="RefSeq" id="WP_413781839.1">
    <property type="nucleotide sequence ID" value="NZ_JAUOZS010000001.1"/>
</dbReference>
<organism evidence="6 7">
    <name type="scientific">Anaeroselena agilis</name>
    <dbReference type="NCBI Taxonomy" id="3063788"/>
    <lineage>
        <taxon>Bacteria</taxon>
        <taxon>Bacillati</taxon>
        <taxon>Bacillota</taxon>
        <taxon>Negativicutes</taxon>
        <taxon>Acetonemataceae</taxon>
        <taxon>Anaeroselena</taxon>
    </lineage>
</organism>
<evidence type="ECO:0000256" key="3">
    <source>
        <dbReference type="ARBA" id="ARBA00023004"/>
    </source>
</evidence>
<feature type="domain" description="4Fe-4S ferredoxin-type" evidence="5">
    <location>
        <begin position="263"/>
        <end position="292"/>
    </location>
</feature>
<dbReference type="InterPro" id="IPR051626">
    <property type="entry name" value="Oxidoreductase_gamma_subunit"/>
</dbReference>
<dbReference type="PANTHER" id="PTHR43366">
    <property type="entry name" value="PYRUVATE SYNTHASE SUBUNIT PORC"/>
    <property type="match status" value="1"/>
</dbReference>
<dbReference type="PROSITE" id="PS51379">
    <property type="entry name" value="4FE4S_FER_2"/>
    <property type="match status" value="2"/>
</dbReference>
<evidence type="ECO:0000256" key="2">
    <source>
        <dbReference type="ARBA" id="ARBA00023002"/>
    </source>
</evidence>
<dbReference type="NCBIfam" id="TIGR02175">
    <property type="entry name" value="PorC_KorC"/>
    <property type="match status" value="1"/>
</dbReference>
<dbReference type="Gene3D" id="3.40.920.10">
    <property type="entry name" value="Pyruvate-ferredoxin oxidoreductase, PFOR, domain III"/>
    <property type="match status" value="1"/>
</dbReference>
<protein>
    <submittedName>
        <fullName evidence="6">2-oxoacid:acceptor oxidoreductase family protein</fullName>
    </submittedName>
</protein>
<dbReference type="Pfam" id="PF00037">
    <property type="entry name" value="Fer4"/>
    <property type="match status" value="1"/>
</dbReference>
<dbReference type="PANTHER" id="PTHR43366:SF1">
    <property type="entry name" value="PYRUVATE SYNTHASE SUBUNIT PORC"/>
    <property type="match status" value="1"/>
</dbReference>
<dbReference type="NCBIfam" id="TIGR02179">
    <property type="entry name" value="PorD_KorD"/>
    <property type="match status" value="1"/>
</dbReference>
<keyword evidence="3" id="KW-0408">Iron</keyword>
<dbReference type="SUPFAM" id="SSF53323">
    <property type="entry name" value="Pyruvate-ferredoxin oxidoreductase, PFOR, domain III"/>
    <property type="match status" value="1"/>
</dbReference>
<dbReference type="InterPro" id="IPR019752">
    <property type="entry name" value="Pyrv/ketoisovalerate_OxRed_cat"/>
</dbReference>
<keyword evidence="1" id="KW-0479">Metal-binding</keyword>
<sequence length="295" mass="32262">MGEIRLHGRGGQGTVIAAEMLANAFVLGGKYASVFPSFGVERRGSAVMAFARYGEQPIRERTRVYRPDILLMLDQSLTEIRANYDGFKSGGTIIANTKHKQAIEDLSLNQGMLAVVDGVGIALEETGTAITNTCMLGAFAKATGLVRLDDLKEALALYFQGDLLAKNIRSLERGYAEVEVSRYTPAKTAEREKGQSDLVDIVKPPEITTTFAAAWADVSQKLLNVRTGDWRYRRPELDKSPCRLCGWCSIYCPVGCMKLGDDGYYHPDLAYCKGCGVCANMCPAHAIKMTAEEVI</sequence>
<keyword evidence="2" id="KW-0560">Oxidoreductase</keyword>
<gene>
    <name evidence="6" type="ORF">Q4T40_19300</name>
</gene>
<keyword evidence="4" id="KW-0411">Iron-sulfur</keyword>
<dbReference type="Proteomes" id="UP001254848">
    <property type="component" value="Unassembled WGS sequence"/>
</dbReference>
<evidence type="ECO:0000313" key="6">
    <source>
        <dbReference type="EMBL" id="MDT8903382.1"/>
    </source>
</evidence>
<reference evidence="6 7" key="1">
    <citation type="submission" date="2023-07" db="EMBL/GenBank/DDBJ databases">
        <title>The novel representative of Negativicutes class, Anaeroselena agilis gen. nov. sp. nov.</title>
        <authorList>
            <person name="Prokofeva M.I."/>
            <person name="Elcheninov A.G."/>
            <person name="Klyukina A."/>
            <person name="Kublanov I.V."/>
            <person name="Frolov E.N."/>
            <person name="Podosokorskaya O.A."/>
        </authorList>
    </citation>
    <scope>NUCLEOTIDE SEQUENCE [LARGE SCALE GENOMIC DNA]</scope>
    <source>
        <strain evidence="6 7">4137-cl</strain>
    </source>
</reference>
<comment type="caution">
    <text evidence="6">The sequence shown here is derived from an EMBL/GenBank/DDBJ whole genome shotgun (WGS) entry which is preliminary data.</text>
</comment>